<reference evidence="2" key="1">
    <citation type="journal article" date="2021" name="BMC Genomics">
        <title>Chromosome-level genome assembly and manually-curated proteome of model necrotroph Parastagonospora nodorum Sn15 reveals a genome-wide trove of candidate effector homologs, and redundancy of virulence-related functions within an accessory chromosome.</title>
        <authorList>
            <person name="Bertazzoni S."/>
            <person name="Jones D.A.B."/>
            <person name="Phan H.T."/>
            <person name="Tan K.-C."/>
            <person name="Hane J.K."/>
        </authorList>
    </citation>
    <scope>NUCLEOTIDE SEQUENCE [LARGE SCALE GENOMIC DNA]</scope>
    <source>
        <strain evidence="2">SN15 / ATCC MYA-4574 / FGSC 10173)</strain>
    </source>
</reference>
<proteinExistence type="predicted"/>
<dbReference type="Proteomes" id="UP000663193">
    <property type="component" value="Chromosome 3"/>
</dbReference>
<evidence type="ECO:0000313" key="1">
    <source>
        <dbReference type="EMBL" id="QRC93637.1"/>
    </source>
</evidence>
<dbReference type="VEuPathDB" id="FungiDB:JI435_038360"/>
<evidence type="ECO:0000313" key="2">
    <source>
        <dbReference type="Proteomes" id="UP000663193"/>
    </source>
</evidence>
<organism evidence="1 2">
    <name type="scientific">Phaeosphaeria nodorum (strain SN15 / ATCC MYA-4574 / FGSC 10173)</name>
    <name type="common">Glume blotch fungus</name>
    <name type="synonym">Parastagonospora nodorum</name>
    <dbReference type="NCBI Taxonomy" id="321614"/>
    <lineage>
        <taxon>Eukaryota</taxon>
        <taxon>Fungi</taxon>
        <taxon>Dikarya</taxon>
        <taxon>Ascomycota</taxon>
        <taxon>Pezizomycotina</taxon>
        <taxon>Dothideomycetes</taxon>
        <taxon>Pleosporomycetidae</taxon>
        <taxon>Pleosporales</taxon>
        <taxon>Pleosporineae</taxon>
        <taxon>Phaeosphaeriaceae</taxon>
        <taxon>Parastagonospora</taxon>
    </lineage>
</organism>
<gene>
    <name evidence="1" type="ORF">JI435_038360</name>
</gene>
<keyword evidence="2" id="KW-1185">Reference proteome</keyword>
<accession>A0A7U2EVU7</accession>
<dbReference type="AlphaFoldDB" id="A0A7U2EVU7"/>
<name>A0A7U2EVU7_PHANO</name>
<sequence>MVPYCSEICRARSLYQHKTHCEGLLQQLVERLGEILREIFYVFSERAYTLKISSIAKGSDVVMVSEGSNNLRVSNQALFPFPAEMLPDLSDRHAVLGVGRSEHALAYLHDFIAQMLKGMPVSRVEEAEFHMLRAPRAGVLRCADANGNRHVQDPQQHRVLQLVASVHGKRWILDPTGRTYGIPTQAMAAPNYVRRYTNLSLGQPNVYGFGYHKSKFQDCARVKGLGGLPYTVSFLAADHLQLGLDEWMLRSHLTPPEMLRLPEELFDAHLVSLRTCVHDMMSSIRTSSEYRQLVQDALNA</sequence>
<protein>
    <submittedName>
        <fullName evidence="1">Uncharacterized protein</fullName>
    </submittedName>
</protein>
<dbReference type="EMBL" id="CP069025">
    <property type="protein sequence ID" value="QRC93637.1"/>
    <property type="molecule type" value="Genomic_DNA"/>
</dbReference>
<dbReference type="OrthoDB" id="3797767at2759"/>